<dbReference type="SMART" id="SM00530">
    <property type="entry name" value="HTH_XRE"/>
    <property type="match status" value="1"/>
</dbReference>
<dbReference type="InterPro" id="IPR001387">
    <property type="entry name" value="Cro/C1-type_HTH"/>
</dbReference>
<evidence type="ECO:0000313" key="3">
    <source>
        <dbReference type="EMBL" id="BFO13732.1"/>
    </source>
</evidence>
<name>A0AAT9H8Y5_9ACTN</name>
<feature type="domain" description="HTH cro/C1-type" evidence="2">
    <location>
        <begin position="40"/>
        <end position="95"/>
    </location>
</feature>
<proteinExistence type="predicted"/>
<dbReference type="EMBL" id="AP035768">
    <property type="protein sequence ID" value="BFO13732.1"/>
    <property type="molecule type" value="Genomic_DNA"/>
</dbReference>
<dbReference type="InterPro" id="IPR043917">
    <property type="entry name" value="DUF5753"/>
</dbReference>
<reference evidence="3" key="1">
    <citation type="submission" date="2024-06" db="EMBL/GenBank/DDBJ databases">
        <authorList>
            <consortium name="consrtm"/>
            <person name="Uemura M."/>
            <person name="Terahara T."/>
        </authorList>
    </citation>
    <scope>NUCLEOTIDE SEQUENCE</scope>
    <source>
        <strain evidence="3">KM77-8</strain>
    </source>
</reference>
<dbReference type="Pfam" id="PF13560">
    <property type="entry name" value="HTH_31"/>
    <property type="match status" value="1"/>
</dbReference>
<dbReference type="AlphaFoldDB" id="A0AAT9H8Y5"/>
<evidence type="ECO:0000259" key="2">
    <source>
        <dbReference type="SMART" id="SM00530"/>
    </source>
</evidence>
<sequence length="293" mass="32855">MSVDGEAVRVPAGTEEDEPGWEVDPEDEWGVAVLTTVGRQLRLRREAMGMRVIDFAAAVKYGDDLVYKVEGGKRIPQQEYLDRADEVLGAGGLISAAWEDVRRVRYPKSVRALGKLEAQAVEAALYSNHNIHGLLQTEEHMRALFEAWLPAYSDEETDRMVAARMARRSIFERSPAPTLSFVQEEVTLRRPVGGRMVWRRQLERLLELGQLRNVSIQVMPTDGEEHFGTGGLIEVLKFPDGTAVGRTEGAFSGRPVSDPKQLRILELRYGMIRAQALTPRESRALIEQMLGET</sequence>
<dbReference type="CDD" id="cd00093">
    <property type="entry name" value="HTH_XRE"/>
    <property type="match status" value="1"/>
</dbReference>
<feature type="compositionally biased region" description="Acidic residues" evidence="1">
    <location>
        <begin position="14"/>
        <end position="23"/>
    </location>
</feature>
<feature type="region of interest" description="Disordered" evidence="1">
    <location>
        <begin position="1"/>
        <end position="23"/>
    </location>
</feature>
<reference evidence="3" key="2">
    <citation type="submission" date="2024-07" db="EMBL/GenBank/DDBJ databases">
        <title>Streptomyces haneummycinica sp. nov., a new antibiotic-producing actinobacterium isolated from marine sediment.</title>
        <authorList>
            <person name="Uemura M."/>
            <person name="Hamada M."/>
            <person name="Hirano S."/>
            <person name="Kobayashi K."/>
            <person name="Ohshiro T."/>
            <person name="Kobayashi T."/>
            <person name="Terahara T."/>
        </authorList>
    </citation>
    <scope>NUCLEOTIDE SEQUENCE</scope>
    <source>
        <strain evidence="3">KM77-8</strain>
    </source>
</reference>
<protein>
    <submittedName>
        <fullName evidence="3">Helix-turn-helix transcriptional regulator</fullName>
    </submittedName>
</protein>
<dbReference type="InterPro" id="IPR010982">
    <property type="entry name" value="Lambda_DNA-bd_dom_sf"/>
</dbReference>
<dbReference type="SUPFAM" id="SSF47413">
    <property type="entry name" value="lambda repressor-like DNA-binding domains"/>
    <property type="match status" value="1"/>
</dbReference>
<accession>A0AAT9H8Y5</accession>
<gene>
    <name evidence="3" type="ORF">SHKM778_01200</name>
</gene>
<dbReference type="Pfam" id="PF19054">
    <property type="entry name" value="DUF5753"/>
    <property type="match status" value="1"/>
</dbReference>
<organism evidence="3">
    <name type="scientific">Streptomyces haneummycinicus</name>
    <dbReference type="NCBI Taxonomy" id="3074435"/>
    <lineage>
        <taxon>Bacteria</taxon>
        <taxon>Bacillati</taxon>
        <taxon>Actinomycetota</taxon>
        <taxon>Actinomycetes</taxon>
        <taxon>Kitasatosporales</taxon>
        <taxon>Streptomycetaceae</taxon>
        <taxon>Streptomyces</taxon>
    </lineage>
</organism>
<dbReference type="GO" id="GO:0003677">
    <property type="term" value="F:DNA binding"/>
    <property type="evidence" value="ECO:0007669"/>
    <property type="project" value="InterPro"/>
</dbReference>
<evidence type="ECO:0000256" key="1">
    <source>
        <dbReference type="SAM" id="MobiDB-lite"/>
    </source>
</evidence>